<sequence length="82" mass="9629">MRIDSADIGARSDPWSIAVVTRVRSRIHADVRYRRLTFSYASRVIACRFFYRRHIERRECGVIGEPPWEPEVVRSEAAHGVW</sequence>
<dbReference type="EMBL" id="CP005587">
    <property type="protein sequence ID" value="AGK57991.1"/>
    <property type="molecule type" value="Genomic_DNA"/>
</dbReference>
<name>N0BBW4_9HYPH</name>
<accession>N0BBW4</accession>
<keyword evidence="2" id="KW-1185">Reference proteome</keyword>
<dbReference type="AlphaFoldDB" id="N0BBW4"/>
<dbReference type="KEGG" id="hdt:HYPDE_31583"/>
<protein>
    <submittedName>
        <fullName evidence="1">Uncharacterized protein</fullName>
    </submittedName>
</protein>
<organism evidence="1 2">
    <name type="scientific">Hyphomicrobium denitrificans 1NES1</name>
    <dbReference type="NCBI Taxonomy" id="670307"/>
    <lineage>
        <taxon>Bacteria</taxon>
        <taxon>Pseudomonadati</taxon>
        <taxon>Pseudomonadota</taxon>
        <taxon>Alphaproteobacteria</taxon>
        <taxon>Hyphomicrobiales</taxon>
        <taxon>Hyphomicrobiaceae</taxon>
        <taxon>Hyphomicrobium</taxon>
    </lineage>
</organism>
<dbReference type="STRING" id="670307.HYPDE_31583"/>
<dbReference type="Proteomes" id="UP000005952">
    <property type="component" value="Chromosome"/>
</dbReference>
<proteinExistence type="predicted"/>
<dbReference type="HOGENOM" id="CLU_2553671_0_0_5"/>
<evidence type="ECO:0000313" key="1">
    <source>
        <dbReference type="EMBL" id="AGK57991.1"/>
    </source>
</evidence>
<reference evidence="1 2" key="1">
    <citation type="journal article" date="2013" name="Genome Announc.">
        <title>Genome sequences for three denitrifying bacterial strains isolated from a uranium- and nitrate-contaminated subsurface environment.</title>
        <authorList>
            <person name="Venkatramanan R."/>
            <person name="Prakash O."/>
            <person name="Woyke T."/>
            <person name="Chain P."/>
            <person name="Goodwin L.A."/>
            <person name="Watson D."/>
            <person name="Brooks S."/>
            <person name="Kostka J.E."/>
            <person name="Green S.J."/>
        </authorList>
    </citation>
    <scope>NUCLEOTIDE SEQUENCE [LARGE SCALE GENOMIC DNA]</scope>
    <source>
        <strain evidence="1 2">1NES1</strain>
    </source>
</reference>
<gene>
    <name evidence="1" type="ORF">HYPDE_31583</name>
</gene>
<evidence type="ECO:0000313" key="2">
    <source>
        <dbReference type="Proteomes" id="UP000005952"/>
    </source>
</evidence>